<dbReference type="PROSITE" id="PS00108">
    <property type="entry name" value="PROTEIN_KINASE_ST"/>
    <property type="match status" value="1"/>
</dbReference>
<keyword evidence="5 10" id="KW-0418">Kinase</keyword>
<sequence length="561" mass="58019">MLAPDALIAGRYRLVELVGSGGMGVVWKAWDDRLHRAVALKLLHQQAQLSDAESELATQRAMREARITARLHHRHAVPVFDVVEHEGQPCLIMQFVPSHPLSAVLRDRGTLEPAEAAAIGVQVASALAAAHQVGIVHRDVKPGNVLIAEDGSAMISDFGISRAMGDVSLTTTGLVHGTPAYLSPEVARGEESSSKSDVFSLGATLYAAIEGAPPFGKDQNSMALLHKVASGDFEPPRRSGRLTPVLESMLSVDPADRPSMTEVASLLADVGGVSAESGGIEPTVAFPAAAAEPAAGEPPTATPTTVSPTTRTPGAEAYPPAGEAAAVAGARTWPPATAARPSSTPAADRPSPPARRRTLTRAAVVVGVLLVLTILAASVVPLLNGPDSAAPPADPSQSSAPVPSQSSSAAPSASSQTSATSSRTSATPSKTRSPSTSPKATPTASKSSSAKNAPTAAQLAQAISSYYALVPGKTEQAWKLLTPSYQNRTAGGRKSYQKFWKDIDQVSVSKVSGTPPDGAVATVTYRFKDGKVVEERTSYRLVNDGGVLKINDSSVLSSSTK</sequence>
<evidence type="ECO:0000256" key="1">
    <source>
        <dbReference type="ARBA" id="ARBA00010886"/>
    </source>
</evidence>
<evidence type="ECO:0000256" key="7">
    <source>
        <dbReference type="PROSITE-ProRule" id="PRU10141"/>
    </source>
</evidence>
<keyword evidence="6 7" id="KW-0067">ATP-binding</keyword>
<accession>A0ABS2RLX9</accession>
<reference evidence="10 11" key="1">
    <citation type="submission" date="2021-01" db="EMBL/GenBank/DDBJ databases">
        <title>Sequencing the genomes of 1000 actinobacteria strains.</title>
        <authorList>
            <person name="Klenk H.-P."/>
        </authorList>
    </citation>
    <scope>NUCLEOTIDE SEQUENCE [LARGE SCALE GENOMIC DNA]</scope>
    <source>
        <strain evidence="10 11">DSM 18662</strain>
    </source>
</reference>
<keyword evidence="3" id="KW-0808">Transferase</keyword>
<comment type="caution">
    <text evidence="10">The sequence shown here is derived from an EMBL/GenBank/DDBJ whole genome shotgun (WGS) entry which is preliminary data.</text>
</comment>
<keyword evidence="10" id="KW-0723">Serine/threonine-protein kinase</keyword>
<feature type="domain" description="Protein kinase" evidence="9">
    <location>
        <begin position="12"/>
        <end position="284"/>
    </location>
</feature>
<protein>
    <recommendedName>
        <fullName evidence="2">non-specific serine/threonine protein kinase</fullName>
        <ecNumber evidence="2">2.7.11.1</ecNumber>
    </recommendedName>
</protein>
<organism evidence="10 11">
    <name type="scientific">Microlunatus panaciterrae</name>
    <dbReference type="NCBI Taxonomy" id="400768"/>
    <lineage>
        <taxon>Bacteria</taxon>
        <taxon>Bacillati</taxon>
        <taxon>Actinomycetota</taxon>
        <taxon>Actinomycetes</taxon>
        <taxon>Propionibacteriales</taxon>
        <taxon>Propionibacteriaceae</taxon>
        <taxon>Microlunatus</taxon>
    </lineage>
</organism>
<comment type="similarity">
    <text evidence="1">Belongs to the protein kinase superfamily. NEK Ser/Thr protein kinase family. NIMA subfamily.</text>
</comment>
<keyword evidence="4 7" id="KW-0547">Nucleotide-binding</keyword>
<dbReference type="PROSITE" id="PS00107">
    <property type="entry name" value="PROTEIN_KINASE_ATP"/>
    <property type="match status" value="1"/>
</dbReference>
<dbReference type="Pfam" id="PF00069">
    <property type="entry name" value="Pkinase"/>
    <property type="match status" value="1"/>
</dbReference>
<dbReference type="PANTHER" id="PTHR43671:SF13">
    <property type="entry name" value="SERINE_THREONINE-PROTEIN KINASE NEK2"/>
    <property type="match status" value="1"/>
</dbReference>
<dbReference type="InterPro" id="IPR050660">
    <property type="entry name" value="NEK_Ser/Thr_kinase"/>
</dbReference>
<feature type="compositionally biased region" description="Low complexity" evidence="8">
    <location>
        <begin position="291"/>
        <end position="349"/>
    </location>
</feature>
<feature type="region of interest" description="Disordered" evidence="8">
    <location>
        <begin position="291"/>
        <end position="355"/>
    </location>
</feature>
<name>A0ABS2RLX9_9ACTN</name>
<dbReference type="Gene3D" id="3.30.200.20">
    <property type="entry name" value="Phosphorylase Kinase, domain 1"/>
    <property type="match status" value="1"/>
</dbReference>
<evidence type="ECO:0000313" key="10">
    <source>
        <dbReference type="EMBL" id="MBM7800001.1"/>
    </source>
</evidence>
<dbReference type="CDD" id="cd14014">
    <property type="entry name" value="STKc_PknB_like"/>
    <property type="match status" value="1"/>
</dbReference>
<evidence type="ECO:0000256" key="8">
    <source>
        <dbReference type="SAM" id="MobiDB-lite"/>
    </source>
</evidence>
<evidence type="ECO:0000256" key="5">
    <source>
        <dbReference type="ARBA" id="ARBA00022777"/>
    </source>
</evidence>
<evidence type="ECO:0000256" key="2">
    <source>
        <dbReference type="ARBA" id="ARBA00012513"/>
    </source>
</evidence>
<evidence type="ECO:0000259" key="9">
    <source>
        <dbReference type="PROSITE" id="PS50011"/>
    </source>
</evidence>
<dbReference type="InterPro" id="IPR017441">
    <property type="entry name" value="Protein_kinase_ATP_BS"/>
</dbReference>
<evidence type="ECO:0000256" key="4">
    <source>
        <dbReference type="ARBA" id="ARBA00022741"/>
    </source>
</evidence>
<dbReference type="EC" id="2.7.11.1" evidence="2"/>
<dbReference type="PROSITE" id="PS50011">
    <property type="entry name" value="PROTEIN_KINASE_DOM"/>
    <property type="match status" value="1"/>
</dbReference>
<dbReference type="RefSeq" id="WP_204919110.1">
    <property type="nucleotide sequence ID" value="NZ_BAAAQP010000003.1"/>
</dbReference>
<evidence type="ECO:0000313" key="11">
    <source>
        <dbReference type="Proteomes" id="UP000704762"/>
    </source>
</evidence>
<proteinExistence type="inferred from homology"/>
<dbReference type="InterPro" id="IPR008271">
    <property type="entry name" value="Ser/Thr_kinase_AS"/>
</dbReference>
<keyword evidence="11" id="KW-1185">Reference proteome</keyword>
<dbReference type="PANTHER" id="PTHR43671">
    <property type="entry name" value="SERINE/THREONINE-PROTEIN KINASE NEK"/>
    <property type="match status" value="1"/>
</dbReference>
<dbReference type="InterPro" id="IPR011009">
    <property type="entry name" value="Kinase-like_dom_sf"/>
</dbReference>
<feature type="binding site" evidence="7">
    <location>
        <position position="41"/>
    </location>
    <ligand>
        <name>ATP</name>
        <dbReference type="ChEBI" id="CHEBI:30616"/>
    </ligand>
</feature>
<dbReference type="EMBL" id="JAFBCF010000001">
    <property type="protein sequence ID" value="MBM7800001.1"/>
    <property type="molecule type" value="Genomic_DNA"/>
</dbReference>
<dbReference type="SUPFAM" id="SSF56112">
    <property type="entry name" value="Protein kinase-like (PK-like)"/>
    <property type="match status" value="1"/>
</dbReference>
<evidence type="ECO:0000256" key="6">
    <source>
        <dbReference type="ARBA" id="ARBA00022840"/>
    </source>
</evidence>
<evidence type="ECO:0000256" key="3">
    <source>
        <dbReference type="ARBA" id="ARBA00022679"/>
    </source>
</evidence>
<dbReference type="SMART" id="SM00220">
    <property type="entry name" value="S_TKc"/>
    <property type="match status" value="1"/>
</dbReference>
<dbReference type="Gene3D" id="1.10.510.10">
    <property type="entry name" value="Transferase(Phosphotransferase) domain 1"/>
    <property type="match status" value="1"/>
</dbReference>
<dbReference type="InterPro" id="IPR000719">
    <property type="entry name" value="Prot_kinase_dom"/>
</dbReference>
<dbReference type="Proteomes" id="UP000704762">
    <property type="component" value="Unassembled WGS sequence"/>
</dbReference>
<dbReference type="GO" id="GO:0004674">
    <property type="term" value="F:protein serine/threonine kinase activity"/>
    <property type="evidence" value="ECO:0007669"/>
    <property type="project" value="UniProtKB-KW"/>
</dbReference>
<gene>
    <name evidence="10" type="ORF">JOE57_002922</name>
</gene>
<feature type="region of interest" description="Disordered" evidence="8">
    <location>
        <begin position="388"/>
        <end position="452"/>
    </location>
</feature>